<keyword evidence="3" id="KW-1185">Reference proteome</keyword>
<protein>
    <submittedName>
        <fullName evidence="2">Uncharacterized protein</fullName>
    </submittedName>
</protein>
<evidence type="ECO:0000313" key="3">
    <source>
        <dbReference type="Proteomes" id="UP001142393"/>
    </source>
</evidence>
<name>A0A9W8NQ64_9AGAR</name>
<sequence length="120" mass="13244">MDEERGLDGARQQDQAERDATLQELASLQERLPAAVAIVNNSLGSSINKVEAQVRFVQAHENDTRTVQEELRESKLQVANLTGELTSAKSEMYNPRGAIIPNWACIATYCPRGACTNTIR</sequence>
<keyword evidence="1" id="KW-0175">Coiled coil</keyword>
<evidence type="ECO:0000256" key="1">
    <source>
        <dbReference type="SAM" id="Coils"/>
    </source>
</evidence>
<dbReference type="EMBL" id="JANVFU010000027">
    <property type="protein sequence ID" value="KAJ3738549.1"/>
    <property type="molecule type" value="Genomic_DNA"/>
</dbReference>
<comment type="caution">
    <text evidence="2">The sequence shown here is derived from an EMBL/GenBank/DDBJ whole genome shotgun (WGS) entry which is preliminary data.</text>
</comment>
<reference evidence="2 3" key="1">
    <citation type="journal article" date="2023" name="Proc. Natl. Acad. Sci. U.S.A.">
        <title>A global phylogenomic analysis of the shiitake genus Lentinula.</title>
        <authorList>
            <person name="Sierra-Patev S."/>
            <person name="Min B."/>
            <person name="Naranjo-Ortiz M."/>
            <person name="Looney B."/>
            <person name="Konkel Z."/>
            <person name="Slot J.C."/>
            <person name="Sakamoto Y."/>
            <person name="Steenwyk J.L."/>
            <person name="Rokas A."/>
            <person name="Carro J."/>
            <person name="Camarero S."/>
            <person name="Ferreira P."/>
            <person name="Molpeceres G."/>
            <person name="Ruiz-Duenas F.J."/>
            <person name="Serrano A."/>
            <person name="Henrissat B."/>
            <person name="Drula E."/>
            <person name="Hughes K.W."/>
            <person name="Mata J.L."/>
            <person name="Ishikawa N.K."/>
            <person name="Vargas-Isla R."/>
            <person name="Ushijima S."/>
            <person name="Smith C.A."/>
            <person name="Donoghue J."/>
            <person name="Ahrendt S."/>
            <person name="Andreopoulos W."/>
            <person name="He G."/>
            <person name="LaButti K."/>
            <person name="Lipzen A."/>
            <person name="Ng V."/>
            <person name="Riley R."/>
            <person name="Sandor L."/>
            <person name="Barry K."/>
            <person name="Martinez A.T."/>
            <person name="Xiao Y."/>
            <person name="Gibbons J.G."/>
            <person name="Terashima K."/>
            <person name="Grigoriev I.V."/>
            <person name="Hibbett D."/>
        </authorList>
    </citation>
    <scope>NUCLEOTIDE SEQUENCE [LARGE SCALE GENOMIC DNA]</scope>
    <source>
        <strain evidence="2 3">TFB7810</strain>
    </source>
</reference>
<gene>
    <name evidence="2" type="ORF">DFH05DRAFT_1464554</name>
</gene>
<proteinExistence type="predicted"/>
<evidence type="ECO:0000313" key="2">
    <source>
        <dbReference type="EMBL" id="KAJ3738549.1"/>
    </source>
</evidence>
<organism evidence="2 3">
    <name type="scientific">Lentinula detonsa</name>
    <dbReference type="NCBI Taxonomy" id="2804962"/>
    <lineage>
        <taxon>Eukaryota</taxon>
        <taxon>Fungi</taxon>
        <taxon>Dikarya</taxon>
        <taxon>Basidiomycota</taxon>
        <taxon>Agaricomycotina</taxon>
        <taxon>Agaricomycetes</taxon>
        <taxon>Agaricomycetidae</taxon>
        <taxon>Agaricales</taxon>
        <taxon>Marasmiineae</taxon>
        <taxon>Omphalotaceae</taxon>
        <taxon>Lentinula</taxon>
    </lineage>
</organism>
<accession>A0A9W8NQ64</accession>
<dbReference type="Proteomes" id="UP001142393">
    <property type="component" value="Unassembled WGS sequence"/>
</dbReference>
<dbReference type="AlphaFoldDB" id="A0A9W8NQ64"/>
<feature type="coiled-coil region" evidence="1">
    <location>
        <begin position="57"/>
        <end position="91"/>
    </location>
</feature>